<sequence length="228" mass="26801">MWWCVQHPENHSSSVERKRIALFIMLQIFHENFPVDCEKVDPKNSLHGIWSVAPLIYICLTEDNISSPASFIPILTELPHHAYNIKYPPFQVTKEPTPQHREFVKPVTMVNQCRHSPPISVDANFSVSTFNVTTNLYNKICPCHLKEVLPSNITIRESLERSWWFQKNLKEELDPEYSPDVKKYWGEKNGLQVHFVEDDNRKEAKEYKSMSLHRLVLELVRKLHKKNP</sequence>
<dbReference type="AlphaFoldDB" id="A0A2I0UJX0"/>
<keyword evidence="2" id="KW-1185">Reference proteome</keyword>
<proteinExistence type="predicted"/>
<gene>
    <name evidence="1" type="ORF">llap_3364</name>
</gene>
<evidence type="ECO:0000313" key="1">
    <source>
        <dbReference type="EMBL" id="PKU46340.1"/>
    </source>
</evidence>
<organism evidence="1 2">
    <name type="scientific">Limosa lapponica baueri</name>
    <dbReference type="NCBI Taxonomy" id="1758121"/>
    <lineage>
        <taxon>Eukaryota</taxon>
        <taxon>Metazoa</taxon>
        <taxon>Chordata</taxon>
        <taxon>Craniata</taxon>
        <taxon>Vertebrata</taxon>
        <taxon>Euteleostomi</taxon>
        <taxon>Archelosauria</taxon>
        <taxon>Archosauria</taxon>
        <taxon>Dinosauria</taxon>
        <taxon>Saurischia</taxon>
        <taxon>Theropoda</taxon>
        <taxon>Coelurosauria</taxon>
        <taxon>Aves</taxon>
        <taxon>Neognathae</taxon>
        <taxon>Neoaves</taxon>
        <taxon>Charadriiformes</taxon>
        <taxon>Scolopacidae</taxon>
        <taxon>Limosa</taxon>
    </lineage>
</organism>
<name>A0A2I0UJX0_LIMLA</name>
<reference evidence="2" key="2">
    <citation type="submission" date="2017-12" db="EMBL/GenBank/DDBJ databases">
        <title>Genome sequence of the Bar-tailed Godwit (Limosa lapponica baueri).</title>
        <authorList>
            <person name="Lima N.C.B."/>
            <person name="Parody-Merino A.M."/>
            <person name="Battley P.F."/>
            <person name="Fidler A.E."/>
            <person name="Prosdocimi F."/>
        </authorList>
    </citation>
    <scope>NUCLEOTIDE SEQUENCE [LARGE SCALE GENOMIC DNA]</scope>
</reference>
<dbReference type="EMBL" id="KZ505715">
    <property type="protein sequence ID" value="PKU46340.1"/>
    <property type="molecule type" value="Genomic_DNA"/>
</dbReference>
<accession>A0A2I0UJX0</accession>
<reference evidence="2" key="1">
    <citation type="submission" date="2017-11" db="EMBL/GenBank/DDBJ databases">
        <authorList>
            <person name="Lima N.C."/>
            <person name="Parody-Merino A.M."/>
            <person name="Battley P.F."/>
            <person name="Fidler A.E."/>
            <person name="Prosdocimi F."/>
        </authorList>
    </citation>
    <scope>NUCLEOTIDE SEQUENCE [LARGE SCALE GENOMIC DNA]</scope>
</reference>
<protein>
    <submittedName>
        <fullName evidence="1">Uncharacterized protein</fullName>
    </submittedName>
</protein>
<evidence type="ECO:0000313" key="2">
    <source>
        <dbReference type="Proteomes" id="UP000233556"/>
    </source>
</evidence>
<dbReference type="Proteomes" id="UP000233556">
    <property type="component" value="Unassembled WGS sequence"/>
</dbReference>